<sequence precursor="true">MSIVIQCTRAVAAFVLIGIAVMPSPASSQTLAARHPLQPSDTSSPAATLNGLIDACNELYDLISDPSFSVERANELLPTTQRMLDCLDLSELPADLRSTAGIDSALFLKEVLDRIELPPENEVPGGIGLELDQDEPLLRWQIPHTRIAIARMELGPNRNAYLFTPGTVRRAAQDYRMVKELPYRSGGRAVSKGLHDAYVTMTKQTPMRSGDTSSPRGTLNLFLNSCNELHQAIRREQHFDRSNPDLDRLGAKIISCLDTSQLPDYARDYFDAEAAVCLKEVLDRVPLPPAEAIPGIESVDTPDGADSLVRWQVPGTQIVLTKIDEGPRRGEFLFSAETVDRAPEFFEKLASLPYRRIPPAVSAGLYHWWLSSPGNPTVAAIVDTLPTWFQQRLLGMAIWQWVSVLPAIPLSLMLMFFAFRVARTHGERVRHRSLVGYWLSLTFPLLALLVPVAFKYVAWEYLTVRGTAIYIVNFSADVVFLLAVLVLIVRSSSRIAETIIALPHIAPQGLDANLIRLICRVLGIAAAVIVFLEGGRHLGFPITTLIASAGIGGLAIALSAQGLIKGLFGTVSILLDKPYCVGERIVVKGHEGVVEEIGLRSTKIRTLSGPLISIPNDQMSDAEIENIAKREFIRRSSELHIPIDTSLNKVKLAIECIRALLENHDELDPRYATRVYFSDITPSAFAIRIVYWYAAADYWEFMAFNEKINLAICDAFDKHGIQFSLPLRHTYWKTDDHQGPLEVVLETSGEPVD</sequence>
<dbReference type="Gene3D" id="3.30.70.100">
    <property type="match status" value="1"/>
</dbReference>
<accession>A0A5C6CAF2</accession>
<dbReference type="GO" id="GO:0008381">
    <property type="term" value="F:mechanosensitive monoatomic ion channel activity"/>
    <property type="evidence" value="ECO:0007669"/>
    <property type="project" value="UniProtKB-ARBA"/>
</dbReference>
<evidence type="ECO:0000256" key="2">
    <source>
        <dbReference type="ARBA" id="ARBA00008017"/>
    </source>
</evidence>
<dbReference type="InterPro" id="IPR011014">
    <property type="entry name" value="MscS_channel_TM-2"/>
</dbReference>
<keyword evidence="3" id="KW-1003">Cell membrane</keyword>
<keyword evidence="4 7" id="KW-0812">Transmembrane</keyword>
<evidence type="ECO:0000256" key="3">
    <source>
        <dbReference type="ARBA" id="ARBA00022475"/>
    </source>
</evidence>
<comment type="caution">
    <text evidence="11">The sequence shown here is derived from an EMBL/GenBank/DDBJ whole genome shotgun (WGS) entry which is preliminary data.</text>
</comment>
<evidence type="ECO:0000256" key="7">
    <source>
        <dbReference type="SAM" id="Phobius"/>
    </source>
</evidence>
<dbReference type="InterPro" id="IPR010920">
    <property type="entry name" value="LSM_dom_sf"/>
</dbReference>
<dbReference type="RefSeq" id="WP_146596223.1">
    <property type="nucleotide sequence ID" value="NZ_SJPT01000007.1"/>
</dbReference>
<dbReference type="Gene3D" id="1.10.287.1260">
    <property type="match status" value="1"/>
</dbReference>
<evidence type="ECO:0000259" key="9">
    <source>
        <dbReference type="Pfam" id="PF00924"/>
    </source>
</evidence>
<evidence type="ECO:0000259" key="10">
    <source>
        <dbReference type="Pfam" id="PF21082"/>
    </source>
</evidence>
<organism evidence="11 12">
    <name type="scientific">Novipirellula galeiformis</name>
    <dbReference type="NCBI Taxonomy" id="2528004"/>
    <lineage>
        <taxon>Bacteria</taxon>
        <taxon>Pseudomonadati</taxon>
        <taxon>Planctomycetota</taxon>
        <taxon>Planctomycetia</taxon>
        <taxon>Pirellulales</taxon>
        <taxon>Pirellulaceae</taxon>
        <taxon>Novipirellula</taxon>
    </lineage>
</organism>
<keyword evidence="8" id="KW-0732">Signal</keyword>
<keyword evidence="12" id="KW-1185">Reference proteome</keyword>
<dbReference type="Gene3D" id="2.30.30.60">
    <property type="match status" value="1"/>
</dbReference>
<comment type="similarity">
    <text evidence="2">Belongs to the MscS (TC 1.A.23) family.</text>
</comment>
<comment type="subcellular location">
    <subcellularLocation>
        <location evidence="1">Cell membrane</location>
        <topology evidence="1">Multi-pass membrane protein</topology>
    </subcellularLocation>
</comment>
<dbReference type="InterPro" id="IPR011066">
    <property type="entry name" value="MscS_channel_C_sf"/>
</dbReference>
<feature type="transmembrane region" description="Helical" evidence="7">
    <location>
        <begin position="398"/>
        <end position="422"/>
    </location>
</feature>
<feature type="transmembrane region" description="Helical" evidence="7">
    <location>
        <begin position="538"/>
        <end position="558"/>
    </location>
</feature>
<evidence type="ECO:0000256" key="8">
    <source>
        <dbReference type="SAM" id="SignalP"/>
    </source>
</evidence>
<dbReference type="PANTHER" id="PTHR30566">
    <property type="entry name" value="YNAI-RELATED MECHANOSENSITIVE ION CHANNEL"/>
    <property type="match status" value="1"/>
</dbReference>
<evidence type="ECO:0000256" key="4">
    <source>
        <dbReference type="ARBA" id="ARBA00022692"/>
    </source>
</evidence>
<protein>
    <submittedName>
        <fullName evidence="11">Low conductance mechanosensitive channel YnaI</fullName>
    </submittedName>
</protein>
<dbReference type="InterPro" id="IPR049278">
    <property type="entry name" value="MS_channel_C"/>
</dbReference>
<dbReference type="SUPFAM" id="SSF50182">
    <property type="entry name" value="Sm-like ribonucleoproteins"/>
    <property type="match status" value="1"/>
</dbReference>
<feature type="domain" description="Mechanosensitive ion channel MscS C-terminal" evidence="10">
    <location>
        <begin position="640"/>
        <end position="723"/>
    </location>
</feature>
<dbReference type="AlphaFoldDB" id="A0A5C6CAF2"/>
<feature type="chain" id="PRO_5023107817" evidence="8">
    <location>
        <begin position="29"/>
        <end position="753"/>
    </location>
</feature>
<dbReference type="InterPro" id="IPR006685">
    <property type="entry name" value="MscS_channel_2nd"/>
</dbReference>
<evidence type="ECO:0000256" key="5">
    <source>
        <dbReference type="ARBA" id="ARBA00022989"/>
    </source>
</evidence>
<dbReference type="Pfam" id="PF00924">
    <property type="entry name" value="MS_channel_2nd"/>
    <property type="match status" value="1"/>
</dbReference>
<evidence type="ECO:0000256" key="6">
    <source>
        <dbReference type="ARBA" id="ARBA00023136"/>
    </source>
</evidence>
<dbReference type="EMBL" id="SJPT01000007">
    <property type="protein sequence ID" value="TWU21112.1"/>
    <property type="molecule type" value="Genomic_DNA"/>
</dbReference>
<feature type="transmembrane region" description="Helical" evidence="7">
    <location>
        <begin position="468"/>
        <end position="489"/>
    </location>
</feature>
<evidence type="ECO:0000313" key="12">
    <source>
        <dbReference type="Proteomes" id="UP000316304"/>
    </source>
</evidence>
<feature type="transmembrane region" description="Helical" evidence="7">
    <location>
        <begin position="510"/>
        <end position="532"/>
    </location>
</feature>
<keyword evidence="6 7" id="KW-0472">Membrane</keyword>
<dbReference type="OrthoDB" id="9809206at2"/>
<dbReference type="InterPro" id="IPR023408">
    <property type="entry name" value="MscS_beta-dom_sf"/>
</dbReference>
<gene>
    <name evidence="11" type="primary">ynaI</name>
    <name evidence="11" type="ORF">Pla52o_41460</name>
</gene>
<feature type="domain" description="Mechanosensitive ion channel MscS" evidence="9">
    <location>
        <begin position="563"/>
        <end position="627"/>
    </location>
</feature>
<evidence type="ECO:0000313" key="11">
    <source>
        <dbReference type="EMBL" id="TWU21112.1"/>
    </source>
</evidence>
<feature type="transmembrane region" description="Helical" evidence="7">
    <location>
        <begin position="434"/>
        <end position="456"/>
    </location>
</feature>
<dbReference type="Proteomes" id="UP000316304">
    <property type="component" value="Unassembled WGS sequence"/>
</dbReference>
<dbReference type="SUPFAM" id="SSF82689">
    <property type="entry name" value="Mechanosensitive channel protein MscS (YggB), C-terminal domain"/>
    <property type="match status" value="1"/>
</dbReference>
<name>A0A5C6CAF2_9BACT</name>
<evidence type="ECO:0000256" key="1">
    <source>
        <dbReference type="ARBA" id="ARBA00004651"/>
    </source>
</evidence>
<dbReference type="SUPFAM" id="SSF82861">
    <property type="entry name" value="Mechanosensitive channel protein MscS (YggB), transmembrane region"/>
    <property type="match status" value="1"/>
</dbReference>
<keyword evidence="5 7" id="KW-1133">Transmembrane helix</keyword>
<feature type="signal peptide" evidence="8">
    <location>
        <begin position="1"/>
        <end position="28"/>
    </location>
</feature>
<reference evidence="11 12" key="1">
    <citation type="submission" date="2019-02" db="EMBL/GenBank/DDBJ databases">
        <title>Deep-cultivation of Planctomycetes and their phenomic and genomic characterization uncovers novel biology.</title>
        <authorList>
            <person name="Wiegand S."/>
            <person name="Jogler M."/>
            <person name="Boedeker C."/>
            <person name="Pinto D."/>
            <person name="Vollmers J."/>
            <person name="Rivas-Marin E."/>
            <person name="Kohn T."/>
            <person name="Peeters S.H."/>
            <person name="Heuer A."/>
            <person name="Rast P."/>
            <person name="Oberbeckmann S."/>
            <person name="Bunk B."/>
            <person name="Jeske O."/>
            <person name="Meyerdierks A."/>
            <person name="Storesund J.E."/>
            <person name="Kallscheuer N."/>
            <person name="Luecker S."/>
            <person name="Lage O.M."/>
            <person name="Pohl T."/>
            <person name="Merkel B.J."/>
            <person name="Hornburger P."/>
            <person name="Mueller R.-W."/>
            <person name="Bruemmer F."/>
            <person name="Labrenz M."/>
            <person name="Spormann A.M."/>
            <person name="Op Den Camp H."/>
            <person name="Overmann J."/>
            <person name="Amann R."/>
            <person name="Jetten M.S.M."/>
            <person name="Mascher T."/>
            <person name="Medema M.H."/>
            <person name="Devos D.P."/>
            <person name="Kaster A.-K."/>
            <person name="Ovreas L."/>
            <person name="Rohde M."/>
            <person name="Galperin M.Y."/>
            <person name="Jogler C."/>
        </authorList>
    </citation>
    <scope>NUCLEOTIDE SEQUENCE [LARGE SCALE GENOMIC DNA]</scope>
    <source>
        <strain evidence="11 12">Pla52o</strain>
    </source>
</reference>
<dbReference type="GO" id="GO:0005886">
    <property type="term" value="C:plasma membrane"/>
    <property type="evidence" value="ECO:0007669"/>
    <property type="project" value="UniProtKB-SubCell"/>
</dbReference>
<proteinExistence type="inferred from homology"/>
<dbReference type="Pfam" id="PF21082">
    <property type="entry name" value="MS_channel_3rd"/>
    <property type="match status" value="1"/>
</dbReference>
<dbReference type="PANTHER" id="PTHR30566:SF5">
    <property type="entry name" value="MECHANOSENSITIVE ION CHANNEL PROTEIN 1, MITOCHONDRIAL-RELATED"/>
    <property type="match status" value="1"/>
</dbReference>